<dbReference type="CDD" id="cd13156">
    <property type="entry name" value="KOW_RPL6"/>
    <property type="match status" value="1"/>
</dbReference>
<dbReference type="InterPro" id="IPR000915">
    <property type="entry name" value="60S_ribosomal_eL6"/>
</dbReference>
<dbReference type="InterPro" id="IPR008991">
    <property type="entry name" value="Translation_prot_SH3-like_sf"/>
</dbReference>
<dbReference type="InterPro" id="IPR041997">
    <property type="entry name" value="Ribosomal_eL6_KOW"/>
</dbReference>
<keyword evidence="2 7" id="KW-0689">Ribosomal protein</keyword>
<keyword evidence="3" id="KW-0687">Ribonucleoprotein</keyword>
<dbReference type="AlphaFoldDB" id="A0A177AZL1"/>
<accession>A0A177AZL1</accession>
<evidence type="ECO:0000256" key="4">
    <source>
        <dbReference type="ARBA" id="ARBA00035233"/>
    </source>
</evidence>
<dbReference type="EMBL" id="LWCA01000654">
    <property type="protein sequence ID" value="OAF67459.1"/>
    <property type="molecule type" value="Genomic_DNA"/>
</dbReference>
<dbReference type="OrthoDB" id="2436667at2759"/>
<keyword evidence="8" id="KW-1185">Reference proteome</keyword>
<dbReference type="Gene3D" id="2.30.30.30">
    <property type="match status" value="1"/>
</dbReference>
<evidence type="ECO:0000256" key="6">
    <source>
        <dbReference type="ARBA" id="ARBA00046388"/>
    </source>
</evidence>
<name>A0A177AZL1_9BILA</name>
<reference evidence="7 8" key="1">
    <citation type="submission" date="2016-04" db="EMBL/GenBank/DDBJ databases">
        <title>The genome of Intoshia linei affirms orthonectids as highly simplified spiralians.</title>
        <authorList>
            <person name="Mikhailov K.V."/>
            <person name="Slusarev G.S."/>
            <person name="Nikitin M.A."/>
            <person name="Logacheva M.D."/>
            <person name="Penin A."/>
            <person name="Aleoshin V."/>
            <person name="Panchin Y.V."/>
        </authorList>
    </citation>
    <scope>NUCLEOTIDE SEQUENCE [LARGE SCALE GENOMIC DNA]</scope>
    <source>
        <strain evidence="7">Intl2013</strain>
        <tissue evidence="7">Whole animal</tissue>
    </source>
</reference>
<dbReference type="PANTHER" id="PTHR10715:SF0">
    <property type="entry name" value="LARGE RIBOSOMAL SUBUNIT PROTEIN EL6"/>
    <property type="match status" value="1"/>
</dbReference>
<evidence type="ECO:0000313" key="8">
    <source>
        <dbReference type="Proteomes" id="UP000078046"/>
    </source>
</evidence>
<dbReference type="SUPFAM" id="SSF50104">
    <property type="entry name" value="Translation proteins SH3-like domain"/>
    <property type="match status" value="1"/>
</dbReference>
<gene>
    <name evidence="7" type="ORF">A3Q56_04797</name>
</gene>
<evidence type="ECO:0000313" key="7">
    <source>
        <dbReference type="EMBL" id="OAF67459.1"/>
    </source>
</evidence>
<evidence type="ECO:0000256" key="3">
    <source>
        <dbReference type="ARBA" id="ARBA00023274"/>
    </source>
</evidence>
<organism evidence="7 8">
    <name type="scientific">Intoshia linei</name>
    <dbReference type="NCBI Taxonomy" id="1819745"/>
    <lineage>
        <taxon>Eukaryota</taxon>
        <taxon>Metazoa</taxon>
        <taxon>Spiralia</taxon>
        <taxon>Lophotrochozoa</taxon>
        <taxon>Mesozoa</taxon>
        <taxon>Orthonectida</taxon>
        <taxon>Rhopaluridae</taxon>
        <taxon>Intoshia</taxon>
    </lineage>
</organism>
<comment type="subunit">
    <text evidence="6">Component of the large ribosomal subunit. May bind IPO9 with low affinity.</text>
</comment>
<comment type="caution">
    <text evidence="7">The sequence shown here is derived from an EMBL/GenBank/DDBJ whole genome shotgun (WGS) entry which is preliminary data.</text>
</comment>
<comment type="similarity">
    <text evidence="1">Belongs to the eukaryotic ribosomal protein eL6 family.</text>
</comment>
<evidence type="ECO:0000256" key="1">
    <source>
        <dbReference type="ARBA" id="ARBA00010592"/>
    </source>
</evidence>
<dbReference type="PANTHER" id="PTHR10715">
    <property type="entry name" value="60S RIBOSOMAL PROTEIN L6"/>
    <property type="match status" value="1"/>
</dbReference>
<dbReference type="Proteomes" id="UP000078046">
    <property type="component" value="Unassembled WGS sequence"/>
</dbReference>
<dbReference type="GO" id="GO:0000027">
    <property type="term" value="P:ribosomal large subunit assembly"/>
    <property type="evidence" value="ECO:0007669"/>
    <property type="project" value="TreeGrafter"/>
</dbReference>
<dbReference type="GO" id="GO:0003723">
    <property type="term" value="F:RNA binding"/>
    <property type="evidence" value="ECO:0007669"/>
    <property type="project" value="TreeGrafter"/>
</dbReference>
<protein>
    <recommendedName>
        <fullName evidence="4">Large ribosomal subunit protein eL6</fullName>
    </recommendedName>
    <alternativeName>
        <fullName evidence="5">60S ribosomal protein L6</fullName>
    </alternativeName>
</protein>
<dbReference type="GO" id="GO:0022625">
    <property type="term" value="C:cytosolic large ribosomal subunit"/>
    <property type="evidence" value="ECO:0007669"/>
    <property type="project" value="TreeGrafter"/>
</dbReference>
<evidence type="ECO:0000256" key="2">
    <source>
        <dbReference type="ARBA" id="ARBA00022980"/>
    </source>
</evidence>
<evidence type="ECO:0000256" key="5">
    <source>
        <dbReference type="ARBA" id="ARBA00035351"/>
    </source>
</evidence>
<dbReference type="InterPro" id="IPR014722">
    <property type="entry name" value="Rib_uL2_dom2"/>
</dbReference>
<dbReference type="GO" id="GO:0002181">
    <property type="term" value="P:cytoplasmic translation"/>
    <property type="evidence" value="ECO:0007669"/>
    <property type="project" value="TreeGrafter"/>
</dbReference>
<sequence length="249" mass="28975">MEKCPLTHKTQETLKKEFDDSKKQLFPKNFKITGDMFFYSKKSMNNIHSCISVKKNIKKTKKDVDMKNTEKSTKLNRYYDGEQEKIVLKKRTVPHPTKLKKSLVQGVVCIILVGKYKGTRVVFLKQLKKSGLILVTGPKYLNRCPLKRISQSYVIATKTVLDINVDAHLKDINDDDFSAKQKYIKRKDNPLMKIKKKYKASEKKKQVQDKVDAIVKKSICDREDSIYLKKYLSSRFGLLKGQFPHSMIF</sequence>
<dbReference type="Pfam" id="PF01159">
    <property type="entry name" value="Ribosomal_L6e"/>
    <property type="match status" value="1"/>
</dbReference>
<dbReference type="GO" id="GO:0003735">
    <property type="term" value="F:structural constituent of ribosome"/>
    <property type="evidence" value="ECO:0007669"/>
    <property type="project" value="InterPro"/>
</dbReference>
<proteinExistence type="inferred from homology"/>